<evidence type="ECO:0000259" key="3">
    <source>
        <dbReference type="Pfam" id="PF26640"/>
    </source>
</evidence>
<dbReference type="AlphaFoldDB" id="A0A6G1GSU9"/>
<keyword evidence="5" id="KW-1185">Reference proteome</keyword>
<accession>A0A6G1GSU9</accession>
<dbReference type="Pfam" id="PF06985">
    <property type="entry name" value="HET"/>
    <property type="match status" value="1"/>
</dbReference>
<dbReference type="InterPro" id="IPR058525">
    <property type="entry name" value="DUF8212"/>
</dbReference>
<dbReference type="InterPro" id="IPR010730">
    <property type="entry name" value="HET"/>
</dbReference>
<dbReference type="OrthoDB" id="20872at2759"/>
<proteinExistence type="predicted"/>
<reference evidence="4" key="1">
    <citation type="journal article" date="2020" name="Stud. Mycol.">
        <title>101 Dothideomycetes genomes: a test case for predicting lifestyles and emergence of pathogens.</title>
        <authorList>
            <person name="Haridas S."/>
            <person name="Albert R."/>
            <person name="Binder M."/>
            <person name="Bloem J."/>
            <person name="Labutti K."/>
            <person name="Salamov A."/>
            <person name="Andreopoulos B."/>
            <person name="Baker S."/>
            <person name="Barry K."/>
            <person name="Bills G."/>
            <person name="Bluhm B."/>
            <person name="Cannon C."/>
            <person name="Castanera R."/>
            <person name="Culley D."/>
            <person name="Daum C."/>
            <person name="Ezra D."/>
            <person name="Gonzalez J."/>
            <person name="Henrissat B."/>
            <person name="Kuo A."/>
            <person name="Liang C."/>
            <person name="Lipzen A."/>
            <person name="Lutzoni F."/>
            <person name="Magnuson J."/>
            <person name="Mondo S."/>
            <person name="Nolan M."/>
            <person name="Ohm R."/>
            <person name="Pangilinan J."/>
            <person name="Park H.-J."/>
            <person name="Ramirez L."/>
            <person name="Alfaro M."/>
            <person name="Sun H."/>
            <person name="Tritt A."/>
            <person name="Yoshinaga Y."/>
            <person name="Zwiers L.-H."/>
            <person name="Turgeon B."/>
            <person name="Goodwin S."/>
            <person name="Spatafora J."/>
            <person name="Crous P."/>
            <person name="Grigoriev I."/>
        </authorList>
    </citation>
    <scope>NUCLEOTIDE SEQUENCE</scope>
    <source>
        <strain evidence="4">CBS 113979</strain>
    </source>
</reference>
<feature type="domain" description="Heterokaryon incompatibility" evidence="2">
    <location>
        <begin position="23"/>
        <end position="109"/>
    </location>
</feature>
<dbReference type="EMBL" id="ML977171">
    <property type="protein sequence ID" value="KAF1984005.1"/>
    <property type="molecule type" value="Genomic_DNA"/>
</dbReference>
<evidence type="ECO:0000256" key="1">
    <source>
        <dbReference type="SAM" id="MobiDB-lite"/>
    </source>
</evidence>
<dbReference type="Pfam" id="PF26640">
    <property type="entry name" value="DUF8212"/>
    <property type="match status" value="1"/>
</dbReference>
<dbReference type="PANTHER" id="PTHR10622:SF10">
    <property type="entry name" value="HET DOMAIN-CONTAINING PROTEIN"/>
    <property type="match status" value="1"/>
</dbReference>
<evidence type="ECO:0000313" key="4">
    <source>
        <dbReference type="EMBL" id="KAF1984005.1"/>
    </source>
</evidence>
<sequence>MRLLHTKDLRVQYFVPSKVPSKYAILSHTWEEGEVTLQDMEKGVHQGMKGYPKLKNSCKRAADDGYEWIWIDTCCIDKTSSAELTEAINSMFEYYNHSAVCYAYLADIDSLDTLEQSRWFTRGWTLQELLAPRVVIFFDSQWRKLGTKHGSENSLSKQIASRTGIPEDVIQGRLVQTCNVAQRMSWAAQRELTREEDSAYCLLGLFDIHMTVIYGEGAEKAFLRLQEEIIRQSADHTLFIWTPKHDPYNQGLLARESPTKPRSRSSRLTKEPAELGSPQSKM</sequence>
<name>A0A6G1GSU9_9PEZI</name>
<evidence type="ECO:0000313" key="5">
    <source>
        <dbReference type="Proteomes" id="UP000800041"/>
    </source>
</evidence>
<feature type="domain" description="DUF8212" evidence="3">
    <location>
        <begin position="220"/>
        <end position="257"/>
    </location>
</feature>
<dbReference type="Proteomes" id="UP000800041">
    <property type="component" value="Unassembled WGS sequence"/>
</dbReference>
<gene>
    <name evidence="4" type="ORF">K402DRAFT_447938</name>
</gene>
<organism evidence="4 5">
    <name type="scientific">Aulographum hederae CBS 113979</name>
    <dbReference type="NCBI Taxonomy" id="1176131"/>
    <lineage>
        <taxon>Eukaryota</taxon>
        <taxon>Fungi</taxon>
        <taxon>Dikarya</taxon>
        <taxon>Ascomycota</taxon>
        <taxon>Pezizomycotina</taxon>
        <taxon>Dothideomycetes</taxon>
        <taxon>Pleosporomycetidae</taxon>
        <taxon>Aulographales</taxon>
        <taxon>Aulographaceae</taxon>
    </lineage>
</organism>
<evidence type="ECO:0000259" key="2">
    <source>
        <dbReference type="Pfam" id="PF06985"/>
    </source>
</evidence>
<feature type="region of interest" description="Disordered" evidence="1">
    <location>
        <begin position="250"/>
        <end position="282"/>
    </location>
</feature>
<dbReference type="PANTHER" id="PTHR10622">
    <property type="entry name" value="HET DOMAIN-CONTAINING PROTEIN"/>
    <property type="match status" value="1"/>
</dbReference>
<protein>
    <submittedName>
        <fullName evidence="4">HET-domain-containing protein</fullName>
    </submittedName>
</protein>